<dbReference type="Ensembl" id="ENSSFOT00015040413.1">
    <property type="protein sequence ID" value="ENSSFOP00015071746.1"/>
    <property type="gene ID" value="ENSSFOG00015013937.2"/>
</dbReference>
<dbReference type="GO" id="GO:0005829">
    <property type="term" value="C:cytosol"/>
    <property type="evidence" value="ECO:0007669"/>
    <property type="project" value="TreeGrafter"/>
</dbReference>
<keyword evidence="5" id="KW-0963">Cytoplasm</keyword>
<reference evidence="10 11" key="1">
    <citation type="submission" date="2019-04" db="EMBL/GenBank/DDBJ databases">
        <authorList>
            <consortium name="Wellcome Sanger Institute Data Sharing"/>
        </authorList>
    </citation>
    <scope>NUCLEOTIDE SEQUENCE [LARGE SCALE GENOMIC DNA]</scope>
</reference>
<dbReference type="GeneTree" id="ENSGT00940000154666"/>
<evidence type="ECO:0000256" key="3">
    <source>
        <dbReference type="ARBA" id="ARBA00007991"/>
    </source>
</evidence>
<dbReference type="InterPro" id="IPR001494">
    <property type="entry name" value="Importin-beta_N"/>
</dbReference>
<dbReference type="InterPro" id="IPR058669">
    <property type="entry name" value="TPR_IPO7/11-like"/>
</dbReference>
<dbReference type="FunFam" id="1.25.10.10:FF:000053">
    <property type="entry name" value="Importin 7"/>
    <property type="match status" value="1"/>
</dbReference>
<comment type="similarity">
    <text evidence="3">Belongs to the importin beta family.</text>
</comment>
<dbReference type="InterPro" id="IPR013713">
    <property type="entry name" value="XPO2_central"/>
</dbReference>
<dbReference type="GO" id="GO:0006606">
    <property type="term" value="P:protein import into nucleus"/>
    <property type="evidence" value="ECO:0007669"/>
    <property type="project" value="TreeGrafter"/>
</dbReference>
<dbReference type="Pfam" id="PF03810">
    <property type="entry name" value="IBN_N"/>
    <property type="match status" value="1"/>
</dbReference>
<dbReference type="GO" id="GO:0031267">
    <property type="term" value="F:small GTPase binding"/>
    <property type="evidence" value="ECO:0007669"/>
    <property type="project" value="InterPro"/>
</dbReference>
<dbReference type="PANTHER" id="PTHR10997">
    <property type="entry name" value="IMPORTIN-7, 8, 11"/>
    <property type="match status" value="1"/>
</dbReference>
<keyword evidence="4" id="KW-0813">Transport</keyword>
<sequence>MDPNSLIEALRGTMDPNLREAAERQLNEVSRAAVMYMKSNMVTQYWSEGDPAGGENAATNIPEEDRQFIRDTIVEAIIHSPERIRVQLTTCIHHMIKHDYPGKWTAIVDKIGFYLHSDDSTGWLGILLCLYQLVKNYEYKKPEERSPLVAAMQIFMPMLKDRFIQLLPNPSSDSVLVQKQIFKILYALFQYNLPLELINRQNLAEWMEILKTVVDRDVPQETLQVDEDDRPELPWWKCKKWALHILARLFERYGSPGNTTKEYTEFAELFLKGYAVSAQQVLLKVLYQYKEKQYVAPRVLQQTLNYINQGIGHAVTWKNLKPHIQGIIQDVVFPLMCYTDSDEELWQEDPYEYIRMKFGEYCSVVSTWAENKLFTMLVKLQCVLQKTMGFCYQILTEPGADPRKKDGALHMIGSLAEILLKKKIYKDQMEFMLQNHVFPLFHSELGYMRARACWVLHYFCEVKFKNDQNLQTALDLTRMRLINDNEMPVKVEAAIALQVLISNQEKAKEYITPYIRPVMQALLHIVRETENDDLTNVIQKMICEYSEEVTPIAVEMTQHLAMTFNQVIQTGPDEEGGDDKAVTAMGILNTIDTLLNVVEDHKEVVPLFVAAALERLTREVKTSELRTMCLQVAIAALYYNPPLLLNTLENLRFPNNTEPITNHFISQWLKDVDCFLGLHDRKMCVLGLCALIDMEQRPQAVNQVAGQLLPAAILLFNGLKRAYACRAEHENEEDDEEDDGEEDEENGRKIGWDSEDGDDEDWEEDDAEETALEGYGTAVDDEDNLVDEYQIFKVVLQNIQTRDPAWYQALTQNLDEEQAKHLQDIATLADQRRAAHESKMIEKHGGYKFTSPVVPTNFNFGGSAPGMN</sequence>
<evidence type="ECO:0000256" key="6">
    <source>
        <dbReference type="ARBA" id="ARBA00022927"/>
    </source>
</evidence>
<evidence type="ECO:0000256" key="8">
    <source>
        <dbReference type="SAM" id="MobiDB-lite"/>
    </source>
</evidence>
<name>A0A8D0CJS1_SCLFO</name>
<dbReference type="Gene3D" id="1.25.10.10">
    <property type="entry name" value="Leucine-rich Repeat Variant"/>
    <property type="match status" value="1"/>
</dbReference>
<evidence type="ECO:0000256" key="2">
    <source>
        <dbReference type="ARBA" id="ARBA00004496"/>
    </source>
</evidence>
<feature type="region of interest" description="Disordered" evidence="8">
    <location>
        <begin position="727"/>
        <end position="779"/>
    </location>
</feature>
<feature type="compositionally biased region" description="Acidic residues" evidence="8">
    <location>
        <begin position="730"/>
        <end position="745"/>
    </location>
</feature>
<reference evidence="10" key="2">
    <citation type="submission" date="2025-08" db="UniProtKB">
        <authorList>
            <consortium name="Ensembl"/>
        </authorList>
    </citation>
    <scope>IDENTIFICATION</scope>
</reference>
<accession>A0A8D0CJS1</accession>
<organism evidence="10 11">
    <name type="scientific">Scleropages formosus</name>
    <name type="common">Asian bonytongue</name>
    <name type="synonym">Osteoglossum formosum</name>
    <dbReference type="NCBI Taxonomy" id="113540"/>
    <lineage>
        <taxon>Eukaryota</taxon>
        <taxon>Metazoa</taxon>
        <taxon>Chordata</taxon>
        <taxon>Craniata</taxon>
        <taxon>Vertebrata</taxon>
        <taxon>Euteleostomi</taxon>
        <taxon>Actinopterygii</taxon>
        <taxon>Neopterygii</taxon>
        <taxon>Teleostei</taxon>
        <taxon>Osteoglossocephala</taxon>
        <taxon>Osteoglossomorpha</taxon>
        <taxon>Osteoglossiformes</taxon>
        <taxon>Osteoglossidae</taxon>
        <taxon>Scleropages</taxon>
    </lineage>
</organism>
<evidence type="ECO:0000256" key="5">
    <source>
        <dbReference type="ARBA" id="ARBA00022490"/>
    </source>
</evidence>
<dbReference type="GO" id="GO:0005635">
    <property type="term" value="C:nuclear envelope"/>
    <property type="evidence" value="ECO:0007669"/>
    <property type="project" value="TreeGrafter"/>
</dbReference>
<proteinExistence type="inferred from homology"/>
<comment type="subcellular location">
    <subcellularLocation>
        <location evidence="2">Cytoplasm</location>
    </subcellularLocation>
    <subcellularLocation>
        <location evidence="1">Nucleus</location>
    </subcellularLocation>
</comment>
<protein>
    <submittedName>
        <fullName evidence="10">Importin 7</fullName>
    </submittedName>
</protein>
<feature type="domain" description="Importin N-terminal" evidence="9">
    <location>
        <begin position="32"/>
        <end position="79"/>
    </location>
</feature>
<keyword evidence="11" id="KW-1185">Reference proteome</keyword>
<dbReference type="SUPFAM" id="SSF48371">
    <property type="entry name" value="ARM repeat"/>
    <property type="match status" value="1"/>
</dbReference>
<reference evidence="10" key="3">
    <citation type="submission" date="2025-09" db="UniProtKB">
        <authorList>
            <consortium name="Ensembl"/>
        </authorList>
    </citation>
    <scope>IDENTIFICATION</scope>
</reference>
<dbReference type="AlphaFoldDB" id="A0A8D0CJS1"/>
<keyword evidence="7" id="KW-0539">Nucleus</keyword>
<evidence type="ECO:0000256" key="7">
    <source>
        <dbReference type="ARBA" id="ARBA00023242"/>
    </source>
</evidence>
<dbReference type="Pfam" id="PF08506">
    <property type="entry name" value="Cse1"/>
    <property type="match status" value="1"/>
</dbReference>
<gene>
    <name evidence="10" type="primary">IPO7</name>
    <name evidence="10" type="synonym">ipo7</name>
</gene>
<dbReference type="Proteomes" id="UP000694397">
    <property type="component" value="Chromosome 2"/>
</dbReference>
<dbReference type="InterPro" id="IPR016024">
    <property type="entry name" value="ARM-type_fold"/>
</dbReference>
<evidence type="ECO:0000256" key="1">
    <source>
        <dbReference type="ARBA" id="ARBA00004123"/>
    </source>
</evidence>
<dbReference type="PROSITE" id="PS50166">
    <property type="entry name" value="IMPORTIN_B_NT"/>
    <property type="match status" value="1"/>
</dbReference>
<dbReference type="PANTHER" id="PTHR10997:SF27">
    <property type="entry name" value="IMPORTIN-7"/>
    <property type="match status" value="1"/>
</dbReference>
<evidence type="ECO:0000256" key="4">
    <source>
        <dbReference type="ARBA" id="ARBA00022448"/>
    </source>
</evidence>
<feature type="compositionally biased region" description="Acidic residues" evidence="8">
    <location>
        <begin position="753"/>
        <end position="771"/>
    </location>
</feature>
<evidence type="ECO:0000313" key="10">
    <source>
        <dbReference type="Ensembl" id="ENSSFOP00015071746.1"/>
    </source>
</evidence>
<dbReference type="InterPro" id="IPR011989">
    <property type="entry name" value="ARM-like"/>
</dbReference>
<evidence type="ECO:0000313" key="11">
    <source>
        <dbReference type="Proteomes" id="UP000694397"/>
    </source>
</evidence>
<keyword evidence="6" id="KW-0653">Protein transport</keyword>
<evidence type="ECO:0000259" key="9">
    <source>
        <dbReference type="PROSITE" id="PS50166"/>
    </source>
</evidence>
<dbReference type="Pfam" id="PF25758">
    <property type="entry name" value="TPR_IPO11"/>
    <property type="match status" value="1"/>
</dbReference>